<accession>A0A4D8QGJ7</accession>
<protein>
    <submittedName>
        <fullName evidence="1">Uncharacterized protein</fullName>
    </submittedName>
</protein>
<name>A0A4D8QGJ7_AZOBR</name>
<sequence>MAEPATPTHVILPAASLWTILHHAEKEHERLSTWLELGAHPSFGQDATDLATAITLAVRTLTHGPGGSSIALPVLTAATLRYYATREIARLVGMGAWFADADLDRQAAELKEALGKIPYTLRKEEAPVVPPSAAIHTAASRGEAAHG</sequence>
<dbReference type="EMBL" id="CP032336">
    <property type="protein sequence ID" value="QCO07350.1"/>
    <property type="molecule type" value="Genomic_DNA"/>
</dbReference>
<evidence type="ECO:0000313" key="1">
    <source>
        <dbReference type="EMBL" id="QCO07350.1"/>
    </source>
</evidence>
<organism evidence="1 2">
    <name type="scientific">Azospirillum brasilense</name>
    <dbReference type="NCBI Taxonomy" id="192"/>
    <lineage>
        <taxon>Bacteria</taxon>
        <taxon>Pseudomonadati</taxon>
        <taxon>Pseudomonadota</taxon>
        <taxon>Alphaproteobacteria</taxon>
        <taxon>Rhodospirillales</taxon>
        <taxon>Azospirillaceae</taxon>
        <taxon>Azospirillum</taxon>
    </lineage>
</organism>
<dbReference type="AlphaFoldDB" id="A0A4D8QGJ7"/>
<keyword evidence="1" id="KW-0614">Plasmid</keyword>
<reference evidence="1 2" key="1">
    <citation type="submission" date="2018-09" db="EMBL/GenBank/DDBJ databases">
        <title>Whole genome based analysis of evolution and adaptive divergence in Indian and Brazilian strains of Azospirillum brasilense.</title>
        <authorList>
            <person name="Singh C."/>
            <person name="Tripathi A.K."/>
        </authorList>
    </citation>
    <scope>NUCLEOTIDE SEQUENCE [LARGE SCALE GENOMIC DNA]</scope>
    <source>
        <strain evidence="1 2">MTCC4036</strain>
        <plasmid evidence="1 2">p6</plasmid>
    </source>
</reference>
<gene>
    <name evidence="1" type="ORF">D3867_36340</name>
</gene>
<proteinExistence type="predicted"/>
<evidence type="ECO:0000313" key="2">
    <source>
        <dbReference type="Proteomes" id="UP000298596"/>
    </source>
</evidence>
<geneLocation type="plasmid" evidence="1 2">
    <name>p6</name>
</geneLocation>
<dbReference type="Proteomes" id="UP000298596">
    <property type="component" value="Plasmid p6"/>
</dbReference>